<evidence type="ECO:0000313" key="2">
    <source>
        <dbReference type="EMBL" id="KAA3471147.1"/>
    </source>
</evidence>
<dbReference type="Proteomes" id="UP000325315">
    <property type="component" value="Unassembled WGS sequence"/>
</dbReference>
<organism evidence="2 3">
    <name type="scientific">Gossypium australe</name>
    <dbReference type="NCBI Taxonomy" id="47621"/>
    <lineage>
        <taxon>Eukaryota</taxon>
        <taxon>Viridiplantae</taxon>
        <taxon>Streptophyta</taxon>
        <taxon>Embryophyta</taxon>
        <taxon>Tracheophyta</taxon>
        <taxon>Spermatophyta</taxon>
        <taxon>Magnoliopsida</taxon>
        <taxon>eudicotyledons</taxon>
        <taxon>Gunneridae</taxon>
        <taxon>Pentapetalae</taxon>
        <taxon>rosids</taxon>
        <taxon>malvids</taxon>
        <taxon>Malvales</taxon>
        <taxon>Malvaceae</taxon>
        <taxon>Malvoideae</taxon>
        <taxon>Gossypium</taxon>
    </lineage>
</organism>
<dbReference type="EMBL" id="SMMG02000006">
    <property type="protein sequence ID" value="KAA3471147.1"/>
    <property type="molecule type" value="Genomic_DNA"/>
</dbReference>
<keyword evidence="3" id="KW-1185">Reference proteome</keyword>
<gene>
    <name evidence="2" type="ORF">EPI10_016799</name>
</gene>
<feature type="region of interest" description="Disordered" evidence="1">
    <location>
        <begin position="1"/>
        <end position="20"/>
    </location>
</feature>
<reference evidence="3" key="1">
    <citation type="journal article" date="2019" name="Plant Biotechnol. J.">
        <title>Genome sequencing of the Australian wild diploid species Gossypium australe highlights disease resistance and delayed gland morphogenesis.</title>
        <authorList>
            <person name="Cai Y."/>
            <person name="Cai X."/>
            <person name="Wang Q."/>
            <person name="Wang P."/>
            <person name="Zhang Y."/>
            <person name="Cai C."/>
            <person name="Xu Y."/>
            <person name="Wang K."/>
            <person name="Zhou Z."/>
            <person name="Wang C."/>
            <person name="Geng S."/>
            <person name="Li B."/>
            <person name="Dong Q."/>
            <person name="Hou Y."/>
            <person name="Wang H."/>
            <person name="Ai P."/>
            <person name="Liu Z."/>
            <person name="Yi F."/>
            <person name="Sun M."/>
            <person name="An G."/>
            <person name="Cheng J."/>
            <person name="Zhang Y."/>
            <person name="Shi Q."/>
            <person name="Xie Y."/>
            <person name="Shi X."/>
            <person name="Chang Y."/>
            <person name="Huang F."/>
            <person name="Chen Y."/>
            <person name="Hong S."/>
            <person name="Mi L."/>
            <person name="Sun Q."/>
            <person name="Zhang L."/>
            <person name="Zhou B."/>
            <person name="Peng R."/>
            <person name="Zhang X."/>
            <person name="Liu F."/>
        </authorList>
    </citation>
    <scope>NUCLEOTIDE SEQUENCE [LARGE SCALE GENOMIC DNA]</scope>
    <source>
        <strain evidence="3">cv. PA1801</strain>
    </source>
</reference>
<feature type="region of interest" description="Disordered" evidence="1">
    <location>
        <begin position="71"/>
        <end position="93"/>
    </location>
</feature>
<protein>
    <submittedName>
        <fullName evidence="2">Uncharacterized protein</fullName>
    </submittedName>
</protein>
<accession>A0A5B6VQ14</accession>
<evidence type="ECO:0000313" key="3">
    <source>
        <dbReference type="Proteomes" id="UP000325315"/>
    </source>
</evidence>
<sequence>MIQGLYYSTTPGTQDMSSNPSVLEINKSRQEFPSGSSDKKFPIRFALQTRISSIPSQTKGVRKIFDAISSGKFGEPDSQASSFTNIFEPEPTL</sequence>
<comment type="caution">
    <text evidence="2">The sequence shown here is derived from an EMBL/GenBank/DDBJ whole genome shotgun (WGS) entry which is preliminary data.</text>
</comment>
<evidence type="ECO:0000256" key="1">
    <source>
        <dbReference type="SAM" id="MobiDB-lite"/>
    </source>
</evidence>
<name>A0A5B6VQ14_9ROSI</name>
<dbReference type="AlphaFoldDB" id="A0A5B6VQ14"/>
<proteinExistence type="predicted"/>